<feature type="region of interest" description="Disordered" evidence="1">
    <location>
        <begin position="69"/>
        <end position="88"/>
    </location>
</feature>
<organism evidence="2 3">
    <name type="scientific">Sphingomonas melonis</name>
    <dbReference type="NCBI Taxonomy" id="152682"/>
    <lineage>
        <taxon>Bacteria</taxon>
        <taxon>Pseudomonadati</taxon>
        <taxon>Pseudomonadota</taxon>
        <taxon>Alphaproteobacteria</taxon>
        <taxon>Sphingomonadales</taxon>
        <taxon>Sphingomonadaceae</taxon>
        <taxon>Sphingomonas</taxon>
    </lineage>
</organism>
<evidence type="ECO:0000256" key="1">
    <source>
        <dbReference type="SAM" id="MobiDB-lite"/>
    </source>
</evidence>
<dbReference type="Proteomes" id="UP000033203">
    <property type="component" value="Unassembled WGS sequence"/>
</dbReference>
<dbReference type="EMBL" id="JXTP01000033">
    <property type="protein sequence ID" value="KIU28234.1"/>
    <property type="molecule type" value="Genomic_DNA"/>
</dbReference>
<protein>
    <submittedName>
        <fullName evidence="2">Uncharacterized protein</fullName>
    </submittedName>
</protein>
<name>A0A0D1KV29_9SPHN</name>
<feature type="region of interest" description="Disordered" evidence="1">
    <location>
        <begin position="94"/>
        <end position="116"/>
    </location>
</feature>
<gene>
    <name evidence="2" type="ORF">SR41_08390</name>
</gene>
<reference evidence="2 3" key="1">
    <citation type="submission" date="2015-01" db="EMBL/GenBank/DDBJ databases">
        <title>Genome of Sphingomonas taxi strain 30a.</title>
        <authorList>
            <person name="Eevers N."/>
            <person name="Van Hamme J."/>
            <person name="Bottos E."/>
            <person name="Weyens N."/>
            <person name="Vangronsveld J."/>
        </authorList>
    </citation>
    <scope>NUCLEOTIDE SEQUENCE [LARGE SCALE GENOMIC DNA]</scope>
    <source>
        <strain evidence="2 3">30a</strain>
    </source>
</reference>
<accession>A0A0D1KV29</accession>
<comment type="caution">
    <text evidence="2">The sequence shown here is derived from an EMBL/GenBank/DDBJ whole genome shotgun (WGS) entry which is preliminary data.</text>
</comment>
<sequence length="116" mass="13010">MMLFTIAIALQAAGQASTFNPPVRCNGSQFVQTCFLADGGRYTERLLERGRLVRDGVDANGTRWTETEVQEFDGTRTTGSDNRNHSWTYSYSPRLGTRGINRNGPVFIPPDHRKDD</sequence>
<evidence type="ECO:0000313" key="3">
    <source>
        <dbReference type="Proteomes" id="UP000033203"/>
    </source>
</evidence>
<evidence type="ECO:0000313" key="2">
    <source>
        <dbReference type="EMBL" id="KIU28234.1"/>
    </source>
</evidence>
<dbReference type="AlphaFoldDB" id="A0A0D1KV29"/>
<dbReference type="PATRIC" id="fig|1549858.7.peg.582"/>
<proteinExistence type="predicted"/>
<feature type="compositionally biased region" description="Polar residues" evidence="1">
    <location>
        <begin position="75"/>
        <end position="88"/>
    </location>
</feature>